<keyword evidence="1" id="KW-0812">Transmembrane</keyword>
<gene>
    <name evidence="2" type="ORF">SAMN05216266_101110</name>
</gene>
<reference evidence="3" key="1">
    <citation type="submission" date="2016-10" db="EMBL/GenBank/DDBJ databases">
        <authorList>
            <person name="Varghese N."/>
            <person name="Submissions S."/>
        </authorList>
    </citation>
    <scope>NUCLEOTIDE SEQUENCE [LARGE SCALE GENOMIC DNA]</scope>
    <source>
        <strain evidence="3">CGMCC 4.3568</strain>
    </source>
</reference>
<dbReference type="EMBL" id="FOKG01000001">
    <property type="protein sequence ID" value="SFA73220.1"/>
    <property type="molecule type" value="Genomic_DNA"/>
</dbReference>
<keyword evidence="1" id="KW-0472">Membrane</keyword>
<dbReference type="STRING" id="490629.SAMN05216266_101110"/>
<evidence type="ECO:0000313" key="3">
    <source>
        <dbReference type="Proteomes" id="UP000243799"/>
    </source>
</evidence>
<evidence type="ECO:0000313" key="2">
    <source>
        <dbReference type="EMBL" id="SFA73220.1"/>
    </source>
</evidence>
<evidence type="ECO:0000256" key="1">
    <source>
        <dbReference type="SAM" id="Phobius"/>
    </source>
</evidence>
<keyword evidence="3" id="KW-1185">Reference proteome</keyword>
<name>A0A1I0VB30_9PSEU</name>
<accession>A0A1I0VB30</accession>
<organism evidence="2 3">
    <name type="scientific">Amycolatopsis marina</name>
    <dbReference type="NCBI Taxonomy" id="490629"/>
    <lineage>
        <taxon>Bacteria</taxon>
        <taxon>Bacillati</taxon>
        <taxon>Actinomycetota</taxon>
        <taxon>Actinomycetes</taxon>
        <taxon>Pseudonocardiales</taxon>
        <taxon>Pseudonocardiaceae</taxon>
        <taxon>Amycolatopsis</taxon>
    </lineage>
</organism>
<dbReference type="AlphaFoldDB" id="A0A1I0VB30"/>
<protein>
    <submittedName>
        <fullName evidence="2">Uncharacterized protein</fullName>
    </submittedName>
</protein>
<keyword evidence="1" id="KW-1133">Transmembrane helix</keyword>
<feature type="transmembrane region" description="Helical" evidence="1">
    <location>
        <begin position="51"/>
        <end position="69"/>
    </location>
</feature>
<sequence length="74" mass="8947">MAKWQVMTRNRRRAMTWQEWAVLPAAVLISVPVRAGLYHDWQFPARLWWESLAYGVLTGLLLVFLFRFLRRSRR</sequence>
<dbReference type="Proteomes" id="UP000243799">
    <property type="component" value="Unassembled WGS sequence"/>
</dbReference>
<proteinExistence type="predicted"/>